<comment type="caution">
    <text evidence="1">The sequence shown here is derived from an EMBL/GenBank/DDBJ whole genome shotgun (WGS) entry which is preliminary data.</text>
</comment>
<dbReference type="Proteomes" id="UP001364695">
    <property type="component" value="Unassembled WGS sequence"/>
</dbReference>
<protein>
    <submittedName>
        <fullName evidence="1">Type I-F CRISPR-associated helicase Cas3f</fullName>
    </submittedName>
</protein>
<gene>
    <name evidence="1" type="primary">cas3f</name>
    <name evidence="1" type="ORF">RV045_05275</name>
</gene>
<sequence length="1079" mass="119609">MHVVFVSQCEHRAIARTARVLDAYALRQGDRTWMTPISREGLETLRTVLRASATRQTAVACYVNQGMRQMRLLWVVGAKSRFGPQGVVAVSTRRRAKVHSEPVLLPVGLRVAALLARLAGYLHDLGKFGQMFGDKLAGLGPMKDAVRHEWLSLHIVNHLCVQGRDAALDQLGSEWDSAWQKASSGKLLRMKPLVWGTGATLFKGLDSHWAVLVYLIFSHHRLPRDQGENANLLSDGTYIEGAEPLRASLHKLAPLASPSEQTLDRIRKTAARLDALVKPLACDPEYWRAVATVARMALILADHSVSSVDKTDDAGHGRDLLRQMQLASAKVAFANTVQLPDGQRLRNQELNWHLQNVGDQAGEFVSQFARFAPSGLSESVLSSLRLATTGRYAWQSQSAAALRAAQTQEALPTLVFNVAGTGSGKTRMNVVAAAVLREADALGAPVRIATALNLRTLTLQTRDAYAQQLGMSDSELACVIGSAVVQRMHKARTEEESRAADNAAALALQWGIDDDGNPPEEDFDALGEADPPPEWLEHFLQRKPKMRAVIMAPVLVCTVDHLIKAGEPTEQGNHALANLRLMGSELVLDEIDSYEPKALVAVMRLVTAAAFWGRHVVASSATLSKPVAQAVWQAYELGAKMRAKLLDLPNGARFRVAMIDDRCPARLDTPASKDDFGAWFDVSLHCMLSALGQSHHRPAELVPVHWDKGSDSAQRLQAIHTAIQGACERMHQRHRWAVTVDGQPHTISLGLVRMANINRATEVARYLSTALPHARVACYHSQLSRIARFMLERALDQVLTRKSPEGGPQGAPSIHDAVRRAREEGRNETLFIVVATPVEEIGRDHDFDWAVIEPSSVQSLVQTAGRVNRHRLDSISEPNIGILQFNFKYVENPEGKLCFTRPGLEEDEYPHSSHDLAKLLDWNDLAQCGQIDARTRFRTDRHEFANLDDKSTSRQLDKFSGRFLKSDSALWMGHDTYDLVPLREKSAKRMISRDETGQHYDEHPDGTKNTIWLKVEVRPMPKLPNDWLACSFDEALAESCRLDIPVFDAFAVEVYGGEDFDGKRHIYTHCASLGYYSEV</sequence>
<evidence type="ECO:0000313" key="1">
    <source>
        <dbReference type="EMBL" id="MEJ7137845.1"/>
    </source>
</evidence>
<evidence type="ECO:0000313" key="2">
    <source>
        <dbReference type="Proteomes" id="UP001364695"/>
    </source>
</evidence>
<organism evidence="1 2">
    <name type="scientific">Amphibiibacter pelophylacis</name>
    <dbReference type="NCBI Taxonomy" id="1799477"/>
    <lineage>
        <taxon>Bacteria</taxon>
        <taxon>Pseudomonadati</taxon>
        <taxon>Pseudomonadota</taxon>
        <taxon>Betaproteobacteria</taxon>
        <taxon>Burkholderiales</taxon>
        <taxon>Sphaerotilaceae</taxon>
        <taxon>Amphibiibacter</taxon>
    </lineage>
</organism>
<keyword evidence="2" id="KW-1185">Reference proteome</keyword>
<dbReference type="EMBL" id="JAWDIE010000006">
    <property type="protein sequence ID" value="MEJ7137845.1"/>
    <property type="molecule type" value="Genomic_DNA"/>
</dbReference>
<proteinExistence type="predicted"/>
<accession>A0ACC6P0T8</accession>
<reference evidence="1" key="1">
    <citation type="submission" date="2023-10" db="EMBL/GenBank/DDBJ databases">
        <title>Amphibacter perezi, gen. nov., sp. nov. a novel taxa of the family Comamonadaceae, class Betaproteobacteria isolated from the skin microbiota of Pelophylax perezi from different populations.</title>
        <authorList>
            <person name="Costa S."/>
            <person name="Proenca D.N."/>
            <person name="Lopes I."/>
            <person name="Morais P.V."/>
        </authorList>
    </citation>
    <scope>NUCLEOTIDE SEQUENCE</scope>
    <source>
        <strain evidence="1">SL12-8</strain>
    </source>
</reference>
<name>A0ACC6P0T8_9BURK</name>